<dbReference type="EMBL" id="PEBX01000002">
    <property type="protein sequence ID" value="PTQ57790.1"/>
    <property type="molecule type" value="Genomic_DNA"/>
</dbReference>
<comment type="caution">
    <text evidence="1">The sequence shown here is derived from an EMBL/GenBank/DDBJ whole genome shotgun (WGS) entry which is preliminary data.</text>
</comment>
<organism evidence="1 2">
    <name type="scientific">Candidatus Carbonibacillus altaicus</name>
    <dbReference type="NCBI Taxonomy" id="2163959"/>
    <lineage>
        <taxon>Bacteria</taxon>
        <taxon>Bacillati</taxon>
        <taxon>Bacillota</taxon>
        <taxon>Bacilli</taxon>
        <taxon>Bacillales</taxon>
        <taxon>Candidatus Carbonibacillus</taxon>
    </lineage>
</organism>
<protein>
    <submittedName>
        <fullName evidence="1">Uncharacterized protein</fullName>
    </submittedName>
</protein>
<gene>
    <name evidence="1" type="ORF">BSOLF_0652</name>
</gene>
<evidence type="ECO:0000313" key="2">
    <source>
        <dbReference type="Proteomes" id="UP000244338"/>
    </source>
</evidence>
<sequence>MLLSPLSFSSFACPSAGQADEIHARSLLLVVDDCGGAYVVFVCT</sequence>
<dbReference type="AlphaFoldDB" id="A0A2R6Y534"/>
<evidence type="ECO:0000313" key="1">
    <source>
        <dbReference type="EMBL" id="PTQ57790.1"/>
    </source>
</evidence>
<accession>A0A2R6Y534</accession>
<dbReference type="Proteomes" id="UP000244338">
    <property type="component" value="Unassembled WGS sequence"/>
</dbReference>
<name>A0A2R6Y534_9BACL</name>
<reference evidence="2" key="1">
    <citation type="journal article" date="2018" name="Sci. Rep.">
        <title>Lignite coal burning seam in the remote Altai Mountains harbors a hydrogen-driven thermophilic microbial community.</title>
        <authorList>
            <person name="Kadnikov V.V."/>
            <person name="Mardanov A.V."/>
            <person name="Ivasenko D.A."/>
            <person name="Antsiferov D.V."/>
            <person name="Beletsky A.V."/>
            <person name="Karnachuk O.V."/>
            <person name="Ravin N.V."/>
        </authorList>
    </citation>
    <scope>NUCLEOTIDE SEQUENCE [LARGE SCALE GENOMIC DNA]</scope>
</reference>
<proteinExistence type="predicted"/>